<evidence type="ECO:0000256" key="12">
    <source>
        <dbReference type="RuleBase" id="RU004466"/>
    </source>
</evidence>
<dbReference type="SFLD" id="SFLDS00005">
    <property type="entry name" value="Isoprenoid_Synthase_Type_I"/>
    <property type="match status" value="1"/>
</dbReference>
<keyword evidence="5 12" id="KW-0808">Transferase</keyword>
<evidence type="ECO:0000256" key="2">
    <source>
        <dbReference type="ARBA" id="ARBA00006706"/>
    </source>
</evidence>
<keyword evidence="6" id="KW-0479">Metal-binding</keyword>
<evidence type="ECO:0000256" key="7">
    <source>
        <dbReference type="ARBA" id="ARBA00022842"/>
    </source>
</evidence>
<evidence type="ECO:0000256" key="11">
    <source>
        <dbReference type="ARBA" id="ARBA00049399"/>
    </source>
</evidence>
<proteinExistence type="inferred from homology"/>
<evidence type="ECO:0000313" key="14">
    <source>
        <dbReference type="Proteomes" id="UP000032289"/>
    </source>
</evidence>
<comment type="similarity">
    <text evidence="2 12">Belongs to the FPP/GGPP synthase family.</text>
</comment>
<dbReference type="Pfam" id="PF00348">
    <property type="entry name" value="polyprenyl_synt"/>
    <property type="match status" value="1"/>
</dbReference>
<comment type="catalytic activity">
    <reaction evidence="11">
        <text>isopentenyl diphosphate + (2E)-geranyl diphosphate = (2E,6E)-farnesyl diphosphate + diphosphate</text>
        <dbReference type="Rhea" id="RHEA:19361"/>
        <dbReference type="ChEBI" id="CHEBI:33019"/>
        <dbReference type="ChEBI" id="CHEBI:58057"/>
        <dbReference type="ChEBI" id="CHEBI:128769"/>
        <dbReference type="ChEBI" id="CHEBI:175763"/>
        <dbReference type="EC" id="2.5.1.10"/>
    </reaction>
</comment>
<evidence type="ECO:0000256" key="5">
    <source>
        <dbReference type="ARBA" id="ARBA00022679"/>
    </source>
</evidence>
<dbReference type="NCBIfam" id="NF045485">
    <property type="entry name" value="FPPsyn"/>
    <property type="match status" value="1"/>
</dbReference>
<dbReference type="InterPro" id="IPR033749">
    <property type="entry name" value="Polyprenyl_synt_CS"/>
</dbReference>
<dbReference type="EC" id="2.5.1.10" evidence="3"/>
<dbReference type="Proteomes" id="UP000032289">
    <property type="component" value="Unassembled WGS sequence"/>
</dbReference>
<keyword evidence="7" id="KW-0460">Magnesium</keyword>
<dbReference type="CDD" id="cd00685">
    <property type="entry name" value="Trans_IPPS_HT"/>
    <property type="match status" value="1"/>
</dbReference>
<dbReference type="GO" id="GO:0004337">
    <property type="term" value="F:(2E,6E)-farnesyl diphosphate synthase activity"/>
    <property type="evidence" value="ECO:0007669"/>
    <property type="project" value="UniProtKB-EC"/>
</dbReference>
<evidence type="ECO:0000313" key="13">
    <source>
        <dbReference type="EMBL" id="KIU23283.1"/>
    </source>
</evidence>
<dbReference type="RefSeq" id="WP_043941463.1">
    <property type="nucleotide sequence ID" value="NZ_JWHT01000035.1"/>
</dbReference>
<dbReference type="InterPro" id="IPR000092">
    <property type="entry name" value="Polyprenyl_synt"/>
</dbReference>
<accession>A0A0D1JPS9</accession>
<comment type="caution">
    <text evidence="13">The sequence shown here is derived from an EMBL/GenBank/DDBJ whole genome shotgun (WGS) entry which is preliminary data.</text>
</comment>
<dbReference type="FunFam" id="1.10.600.10:FF:000001">
    <property type="entry name" value="Geranylgeranyl diphosphate synthase"/>
    <property type="match status" value="1"/>
</dbReference>
<dbReference type="InterPro" id="IPR008949">
    <property type="entry name" value="Isoprenoid_synthase_dom_sf"/>
</dbReference>
<evidence type="ECO:0000256" key="4">
    <source>
        <dbReference type="ARBA" id="ARBA00015100"/>
    </source>
</evidence>
<organism evidence="13 14">
    <name type="scientific">Weissella cibaria</name>
    <dbReference type="NCBI Taxonomy" id="137591"/>
    <lineage>
        <taxon>Bacteria</taxon>
        <taxon>Bacillati</taxon>
        <taxon>Bacillota</taxon>
        <taxon>Bacilli</taxon>
        <taxon>Lactobacillales</taxon>
        <taxon>Lactobacillaceae</taxon>
        <taxon>Weissella</taxon>
    </lineage>
</organism>
<evidence type="ECO:0000256" key="9">
    <source>
        <dbReference type="ARBA" id="ARBA00032380"/>
    </source>
</evidence>
<dbReference type="PANTHER" id="PTHR43281:SF1">
    <property type="entry name" value="FARNESYL DIPHOSPHATE SYNTHASE"/>
    <property type="match status" value="1"/>
</dbReference>
<dbReference type="SUPFAM" id="SSF48576">
    <property type="entry name" value="Terpenoid synthases"/>
    <property type="match status" value="1"/>
</dbReference>
<reference evidence="13 14" key="1">
    <citation type="journal article" date="2015" name="Microbiology (Mosc.)">
        <title>Genomics of the Weissella cibaria species with an examination of its metabolic traits.</title>
        <authorList>
            <person name="Lynch K.M."/>
            <person name="Lucid A."/>
            <person name="Arendt E.K."/>
            <person name="Sleator R.D."/>
            <person name="Lucey B."/>
            <person name="Coffey A."/>
        </authorList>
    </citation>
    <scope>NUCLEOTIDE SEQUENCE [LARGE SCALE GENOMIC DNA]</scope>
    <source>
        <strain evidence="13 14">AB3b</strain>
    </source>
</reference>
<dbReference type="EMBL" id="JWHT01000035">
    <property type="protein sequence ID" value="KIU23283.1"/>
    <property type="molecule type" value="Genomic_DNA"/>
</dbReference>
<keyword evidence="8" id="KW-0414">Isoprene biosynthesis</keyword>
<dbReference type="GO" id="GO:0016114">
    <property type="term" value="P:terpenoid biosynthetic process"/>
    <property type="evidence" value="ECO:0007669"/>
    <property type="project" value="UniProtKB-ARBA"/>
</dbReference>
<evidence type="ECO:0000256" key="6">
    <source>
        <dbReference type="ARBA" id="ARBA00022723"/>
    </source>
</evidence>
<dbReference type="PROSITE" id="PS00444">
    <property type="entry name" value="POLYPRENYL_SYNTHASE_2"/>
    <property type="match status" value="1"/>
</dbReference>
<evidence type="ECO:0000256" key="10">
    <source>
        <dbReference type="ARBA" id="ARBA00032873"/>
    </source>
</evidence>
<dbReference type="Gene3D" id="1.10.600.10">
    <property type="entry name" value="Farnesyl Diphosphate Synthase"/>
    <property type="match status" value="1"/>
</dbReference>
<dbReference type="GO" id="GO:0046872">
    <property type="term" value="F:metal ion binding"/>
    <property type="evidence" value="ECO:0007669"/>
    <property type="project" value="UniProtKB-KW"/>
</dbReference>
<name>A0A0D1JPS9_9LACO</name>
<sequence>MKLSEFSATVVPQIEDKLAAELAHSTSNQTMRDAMTYAVMAGGKRLRPLLTLAVAQSYGLGINGLLRAASALELIHTYSLIHDDLPAMDNDDMRRGKPTTHKAFGEDVAILAGDALQPLAYQWLASDPLLTTPQKAELTLQLALASGADGMVAGQVMDMVATNATTISLDQAKAIHYRKTGALIAYAAIAGGIMAHASDEVKETLWNFGMAYGLAFQIKDDLDDLGQDDVADKQAYPTILGVDGAKDALREQVRIATNAIVKFGELTGNETTLLLSFLDYFEEVVEK</sequence>
<evidence type="ECO:0000256" key="8">
    <source>
        <dbReference type="ARBA" id="ARBA00023229"/>
    </source>
</evidence>
<dbReference type="SFLD" id="SFLDG01017">
    <property type="entry name" value="Polyprenyl_Transferase_Like"/>
    <property type="match status" value="1"/>
</dbReference>
<dbReference type="GO" id="GO:0005737">
    <property type="term" value="C:cytoplasm"/>
    <property type="evidence" value="ECO:0007669"/>
    <property type="project" value="UniProtKB-ARBA"/>
</dbReference>
<dbReference type="AlphaFoldDB" id="A0A0D1JPS9"/>
<dbReference type="PROSITE" id="PS00723">
    <property type="entry name" value="POLYPRENYL_SYNTHASE_1"/>
    <property type="match status" value="1"/>
</dbReference>
<dbReference type="PATRIC" id="fig|137591.24.peg.1516"/>
<dbReference type="PANTHER" id="PTHR43281">
    <property type="entry name" value="FARNESYL DIPHOSPHATE SYNTHASE"/>
    <property type="match status" value="1"/>
</dbReference>
<evidence type="ECO:0000256" key="3">
    <source>
        <dbReference type="ARBA" id="ARBA00012439"/>
    </source>
</evidence>
<evidence type="ECO:0000256" key="1">
    <source>
        <dbReference type="ARBA" id="ARBA00001946"/>
    </source>
</evidence>
<dbReference type="InterPro" id="IPR053378">
    <property type="entry name" value="Prenyl_diphosphate_synthase"/>
</dbReference>
<comment type="cofactor">
    <cofactor evidence="1">
        <name>Mg(2+)</name>
        <dbReference type="ChEBI" id="CHEBI:18420"/>
    </cofactor>
</comment>
<gene>
    <name evidence="13" type="ORF">ab3b_01548</name>
</gene>
<protein>
    <recommendedName>
        <fullName evidence="4">Farnesyl diphosphate synthase</fullName>
        <ecNumber evidence="3">2.5.1.10</ecNumber>
    </recommendedName>
    <alternativeName>
        <fullName evidence="10">(2E,6E)-farnesyl diphosphate synthase</fullName>
    </alternativeName>
    <alternativeName>
        <fullName evidence="9">Geranyltranstransferase</fullName>
    </alternativeName>
</protein>